<organism evidence="5 9">
    <name type="scientific">Coprococcus comes</name>
    <dbReference type="NCBI Taxonomy" id="410072"/>
    <lineage>
        <taxon>Bacteria</taxon>
        <taxon>Bacillati</taxon>
        <taxon>Bacillota</taxon>
        <taxon>Clostridia</taxon>
        <taxon>Lachnospirales</taxon>
        <taxon>Lachnospiraceae</taxon>
        <taxon>Coprococcus</taxon>
    </lineage>
</organism>
<protein>
    <submittedName>
        <fullName evidence="7">GntR family transcriptional regulator</fullName>
    </submittedName>
</protein>
<dbReference type="PROSITE" id="PS50949">
    <property type="entry name" value="HTH_GNTR"/>
    <property type="match status" value="1"/>
</dbReference>
<dbReference type="Pfam" id="PF07729">
    <property type="entry name" value="FCD"/>
    <property type="match status" value="1"/>
</dbReference>
<dbReference type="Gene3D" id="1.10.10.10">
    <property type="entry name" value="Winged helix-like DNA-binding domain superfamily/Winged helix DNA-binding domain"/>
    <property type="match status" value="1"/>
</dbReference>
<keyword evidence="2" id="KW-0238">DNA-binding</keyword>
<dbReference type="Proteomes" id="UP000095362">
    <property type="component" value="Unassembled WGS sequence"/>
</dbReference>
<dbReference type="RefSeq" id="WP_008369355.1">
    <property type="nucleotide sequence ID" value="NZ_BSCI01000005.1"/>
</dbReference>
<dbReference type="Proteomes" id="UP001145109">
    <property type="component" value="Unassembled WGS sequence"/>
</dbReference>
<dbReference type="SUPFAM" id="SSF46785">
    <property type="entry name" value="Winged helix' DNA-binding domain"/>
    <property type="match status" value="1"/>
</dbReference>
<dbReference type="PaxDb" id="410072-ERS852525_01902"/>
<dbReference type="EMBL" id="BSCI01000005">
    <property type="protein sequence ID" value="GLG86580.1"/>
    <property type="molecule type" value="Genomic_DNA"/>
</dbReference>
<dbReference type="Pfam" id="PF00392">
    <property type="entry name" value="GntR"/>
    <property type="match status" value="1"/>
</dbReference>
<dbReference type="EMBL" id="CYZK01000004">
    <property type="protein sequence ID" value="CUN80073.1"/>
    <property type="molecule type" value="Genomic_DNA"/>
</dbReference>
<dbReference type="CDD" id="cd07377">
    <property type="entry name" value="WHTH_GntR"/>
    <property type="match status" value="1"/>
</dbReference>
<dbReference type="SUPFAM" id="SSF48008">
    <property type="entry name" value="GntR ligand-binding domain-like"/>
    <property type="match status" value="1"/>
</dbReference>
<feature type="domain" description="HTH gntR-type" evidence="4">
    <location>
        <begin position="12"/>
        <end position="79"/>
    </location>
</feature>
<evidence type="ECO:0000313" key="6">
    <source>
        <dbReference type="EMBL" id="CUN80073.1"/>
    </source>
</evidence>
<proteinExistence type="predicted"/>
<evidence type="ECO:0000313" key="5">
    <source>
        <dbReference type="EMBL" id="CUM79210.1"/>
    </source>
</evidence>
<keyword evidence="1" id="KW-0805">Transcription regulation</keyword>
<evidence type="ECO:0000256" key="3">
    <source>
        <dbReference type="ARBA" id="ARBA00023163"/>
    </source>
</evidence>
<dbReference type="Proteomes" id="UP000095727">
    <property type="component" value="Unassembled WGS sequence"/>
</dbReference>
<dbReference type="GeneID" id="92824409"/>
<evidence type="ECO:0000256" key="2">
    <source>
        <dbReference type="ARBA" id="ARBA00023125"/>
    </source>
</evidence>
<reference evidence="7" key="2">
    <citation type="submission" date="2022-09" db="EMBL/GenBank/DDBJ databases">
        <title>Draft genome sequence of Coprococcus comes strain 31264.</title>
        <authorList>
            <person name="Atsushi H."/>
            <person name="Moriya O."/>
            <person name="Mitsuo S."/>
        </authorList>
    </citation>
    <scope>NUCLEOTIDE SEQUENCE</scope>
    <source>
        <strain evidence="7">JCM 31264</strain>
    </source>
</reference>
<dbReference type="SMART" id="SM00895">
    <property type="entry name" value="FCD"/>
    <property type="match status" value="1"/>
</dbReference>
<evidence type="ECO:0000313" key="8">
    <source>
        <dbReference type="Proteomes" id="UP000095362"/>
    </source>
</evidence>
<dbReference type="Gene3D" id="1.20.120.530">
    <property type="entry name" value="GntR ligand-binding domain-like"/>
    <property type="match status" value="1"/>
</dbReference>
<dbReference type="InterPro" id="IPR008920">
    <property type="entry name" value="TF_FadR/GntR_C"/>
</dbReference>
<dbReference type="PANTHER" id="PTHR43537:SF24">
    <property type="entry name" value="GLUCONATE OPERON TRANSCRIPTIONAL REPRESSOR"/>
    <property type="match status" value="1"/>
</dbReference>
<dbReference type="InterPro" id="IPR011711">
    <property type="entry name" value="GntR_C"/>
</dbReference>
<sequence>MDYTRKASIQRKTLWQQIADVLREDIIRGKIKPGERIVEEDIAEKFHVSRGPVREALRHIGEEGFVVYESHKGSTVKTISYEEMQEKYLVRSTLEVLAIRIIAGKLPEEIEREMDECLEQMEKAAKEKDVYHIMCYDEQFHSCIVRAAKCETLYKIWAMLRESNLCGYYTMGVESIIPFDVLRYNHEILLKGIKELPVEKTAKLIEEHYMIVPEVLHEKQCKKSE</sequence>
<accession>A0A173RMJ4</accession>
<dbReference type="AlphaFoldDB" id="A0A173RMJ4"/>
<reference evidence="8 9" key="1">
    <citation type="submission" date="2015-09" db="EMBL/GenBank/DDBJ databases">
        <authorList>
            <consortium name="Pathogen Informatics"/>
        </authorList>
    </citation>
    <scope>NUCLEOTIDE SEQUENCE [LARGE SCALE GENOMIC DNA]</scope>
    <source>
        <strain evidence="6 8">2789STDY5834866</strain>
        <strain evidence="5 9">2789STDY5834962</strain>
    </source>
</reference>
<name>A0A173RMJ4_9FIRM</name>
<evidence type="ECO:0000313" key="7">
    <source>
        <dbReference type="EMBL" id="GLG86580.1"/>
    </source>
</evidence>
<dbReference type="OrthoDB" id="9781630at2"/>
<gene>
    <name evidence="5" type="primary">ydfH_1</name>
    <name evidence="6" type="synonym">ydfH_2</name>
    <name evidence="7" type="ORF">comes_11250</name>
    <name evidence="6" type="ORF">ERS852481_00829</name>
    <name evidence="5" type="ORF">ERS852574_00728</name>
</gene>
<dbReference type="STRING" id="410072.ERS852525_01902"/>
<dbReference type="EMBL" id="CYXR01000004">
    <property type="protein sequence ID" value="CUM79210.1"/>
    <property type="molecule type" value="Genomic_DNA"/>
</dbReference>
<evidence type="ECO:0000259" key="4">
    <source>
        <dbReference type="PROSITE" id="PS50949"/>
    </source>
</evidence>
<dbReference type="SMART" id="SM00345">
    <property type="entry name" value="HTH_GNTR"/>
    <property type="match status" value="1"/>
</dbReference>
<dbReference type="GO" id="GO:0003700">
    <property type="term" value="F:DNA-binding transcription factor activity"/>
    <property type="evidence" value="ECO:0007669"/>
    <property type="project" value="InterPro"/>
</dbReference>
<dbReference type="GO" id="GO:0003677">
    <property type="term" value="F:DNA binding"/>
    <property type="evidence" value="ECO:0007669"/>
    <property type="project" value="UniProtKB-KW"/>
</dbReference>
<dbReference type="InterPro" id="IPR000524">
    <property type="entry name" value="Tscrpt_reg_HTH_GntR"/>
</dbReference>
<reference evidence="7" key="3">
    <citation type="submission" date="2022-11" db="EMBL/GenBank/DDBJ databases">
        <title>Draft genome sequence of Coprococcus comes strain 31264.</title>
        <authorList>
            <person name="Hisatomi A."/>
            <person name="Ohkuma M."/>
            <person name="Sakamoto M."/>
        </authorList>
    </citation>
    <scope>NUCLEOTIDE SEQUENCE</scope>
    <source>
        <strain evidence="7">JCM 31264</strain>
    </source>
</reference>
<evidence type="ECO:0000313" key="9">
    <source>
        <dbReference type="Proteomes" id="UP000095727"/>
    </source>
</evidence>
<dbReference type="InterPro" id="IPR036390">
    <property type="entry name" value="WH_DNA-bd_sf"/>
</dbReference>
<keyword evidence="3" id="KW-0804">Transcription</keyword>
<dbReference type="InterPro" id="IPR036388">
    <property type="entry name" value="WH-like_DNA-bd_sf"/>
</dbReference>
<evidence type="ECO:0000256" key="1">
    <source>
        <dbReference type="ARBA" id="ARBA00023015"/>
    </source>
</evidence>
<dbReference type="PANTHER" id="PTHR43537">
    <property type="entry name" value="TRANSCRIPTIONAL REGULATOR, GNTR FAMILY"/>
    <property type="match status" value="1"/>
</dbReference>